<dbReference type="PANTHER" id="PTHR30288:SF0">
    <property type="entry name" value="FLAGELLAR HOOK-ASSOCIATED PROTEIN 2"/>
    <property type="match status" value="1"/>
</dbReference>
<dbReference type="RefSeq" id="WP_128352500.1">
    <property type="nucleotide sequence ID" value="NZ_RSFE01000005.1"/>
</dbReference>
<organism evidence="8 9">
    <name type="scientific">Pseudidiomarina gelatinasegens</name>
    <dbReference type="NCBI Taxonomy" id="2487740"/>
    <lineage>
        <taxon>Bacteria</taxon>
        <taxon>Pseudomonadati</taxon>
        <taxon>Pseudomonadota</taxon>
        <taxon>Gammaproteobacteria</taxon>
        <taxon>Alteromonadales</taxon>
        <taxon>Idiomarinaceae</taxon>
        <taxon>Pseudidiomarina</taxon>
    </lineage>
</organism>
<dbReference type="GO" id="GO:0071973">
    <property type="term" value="P:bacterial-type flagellum-dependent cell motility"/>
    <property type="evidence" value="ECO:0007669"/>
    <property type="project" value="TreeGrafter"/>
</dbReference>
<dbReference type="Pfam" id="PF02465">
    <property type="entry name" value="FliD_N"/>
    <property type="match status" value="1"/>
</dbReference>
<keyword evidence="9" id="KW-1185">Reference proteome</keyword>
<reference evidence="8 9" key="1">
    <citation type="submission" date="2018-12" db="EMBL/GenBank/DDBJ databases">
        <authorList>
            <person name="Li A."/>
            <person name="Zhang M."/>
            <person name="Zhu H."/>
        </authorList>
    </citation>
    <scope>NUCLEOTIDE SEQUENCE [LARGE SCALE GENOMIC DNA]</scope>
    <source>
        <strain evidence="8 9">R04H25</strain>
    </source>
</reference>
<sequence>MASIAALGIGSGLDLNGLLNQLEASERQRLQPITQQQRSFEARISAYGKLQSALTKFQDATSALNLSTTYKATKSAVNSDALTVAAASNTPPGTYNVDVTGLARAYTIATQGVADSAAQLGAGAGNISFTLANGTSHSIDLADGSTSLEDVRNAINNGQSDVQASIINDGSGTPYRLVLNSATTGTEASITNITYGGALAGNLASDAATETLAENAELAVNGIAITSQTNVVEDAIQGVTLSLAKPGQAQVSITRDAEAITGQVEEFVTAYNELQTLVTKMTDYDVGSDTPGQLLGDSGVRTIQSRMSALMGETVTGQFSMLSDIGISRELGGQLKIDENKLAAVVQNDLPKLQEFLAGSDTVQGFAEKAKTTLTNLLADDGPIQSRLKGFESTIERLDERYFREEQRIASTVDIYRKQFAQMDSMIASMNSTSAYLTQQFSSLNAQLNKS</sequence>
<dbReference type="Proteomes" id="UP000288789">
    <property type="component" value="Unassembled WGS sequence"/>
</dbReference>
<comment type="subcellular location">
    <subcellularLocation>
        <location evidence="5">Secreted</location>
    </subcellularLocation>
    <subcellularLocation>
        <location evidence="5">Bacterial flagellum</location>
    </subcellularLocation>
</comment>
<dbReference type="AlphaFoldDB" id="A0A443YZF9"/>
<comment type="function">
    <text evidence="5">Required for morphogenesis and for the elongation of the flagellar filament by facilitating polymerization of the flagellin monomers at the tip of growing filament. Forms a capping structure, which prevents flagellin subunits (transported through the central channel of the flagellum) from leaking out without polymerization at the distal end.</text>
</comment>
<evidence type="ECO:0000313" key="9">
    <source>
        <dbReference type="Proteomes" id="UP000288789"/>
    </source>
</evidence>
<dbReference type="GO" id="GO:0009424">
    <property type="term" value="C:bacterial-type flagellum hook"/>
    <property type="evidence" value="ECO:0007669"/>
    <property type="project" value="UniProtKB-UniRule"/>
</dbReference>
<dbReference type="InterPro" id="IPR010809">
    <property type="entry name" value="FliD_C"/>
</dbReference>
<proteinExistence type="inferred from homology"/>
<evidence type="ECO:0000313" key="8">
    <source>
        <dbReference type="EMBL" id="RWU09595.1"/>
    </source>
</evidence>
<keyword evidence="4 5" id="KW-0975">Bacterial flagellum</keyword>
<dbReference type="EMBL" id="RSFE01000005">
    <property type="protein sequence ID" value="RWU09595.1"/>
    <property type="molecule type" value="Genomic_DNA"/>
</dbReference>
<dbReference type="Pfam" id="PF07195">
    <property type="entry name" value="FliD_C"/>
    <property type="match status" value="1"/>
</dbReference>
<evidence type="ECO:0000259" key="6">
    <source>
        <dbReference type="Pfam" id="PF02465"/>
    </source>
</evidence>
<comment type="similarity">
    <text evidence="1 5">Belongs to the FliD family.</text>
</comment>
<evidence type="ECO:0000256" key="3">
    <source>
        <dbReference type="ARBA" id="ARBA00023054"/>
    </source>
</evidence>
<evidence type="ECO:0000256" key="2">
    <source>
        <dbReference type="ARBA" id="ARBA00011255"/>
    </source>
</evidence>
<comment type="caution">
    <text evidence="8">The sequence shown here is derived from an EMBL/GenBank/DDBJ whole genome shotgun (WGS) entry which is preliminary data.</text>
</comment>
<gene>
    <name evidence="8" type="ORF">EGC76_08190</name>
</gene>
<accession>A0A443YZF9</accession>
<evidence type="ECO:0000256" key="5">
    <source>
        <dbReference type="RuleBase" id="RU362066"/>
    </source>
</evidence>
<keyword evidence="8" id="KW-0969">Cilium</keyword>
<dbReference type="GO" id="GO:0009421">
    <property type="term" value="C:bacterial-type flagellum filament cap"/>
    <property type="evidence" value="ECO:0007669"/>
    <property type="project" value="InterPro"/>
</dbReference>
<feature type="domain" description="Flagellar hook-associated protein 2 C-terminal" evidence="7">
    <location>
        <begin position="213"/>
        <end position="432"/>
    </location>
</feature>
<evidence type="ECO:0000259" key="7">
    <source>
        <dbReference type="Pfam" id="PF07195"/>
    </source>
</evidence>
<dbReference type="GO" id="GO:0005576">
    <property type="term" value="C:extracellular region"/>
    <property type="evidence" value="ECO:0007669"/>
    <property type="project" value="UniProtKB-SubCell"/>
</dbReference>
<feature type="domain" description="Flagellar hook-associated protein 2 N-terminal" evidence="6">
    <location>
        <begin position="11"/>
        <end position="105"/>
    </location>
</feature>
<protein>
    <recommendedName>
        <fullName evidence="5">Flagellar hook-associated protein 2</fullName>
        <shortName evidence="5">HAP2</shortName>
    </recommendedName>
    <alternativeName>
        <fullName evidence="5">Flagellar cap protein</fullName>
    </alternativeName>
</protein>
<keyword evidence="5" id="KW-0964">Secreted</keyword>
<evidence type="ECO:0000256" key="1">
    <source>
        <dbReference type="ARBA" id="ARBA00009764"/>
    </source>
</evidence>
<keyword evidence="3" id="KW-0175">Coiled coil</keyword>
<dbReference type="OrthoDB" id="9810816at2"/>
<dbReference type="GO" id="GO:0007155">
    <property type="term" value="P:cell adhesion"/>
    <property type="evidence" value="ECO:0007669"/>
    <property type="project" value="InterPro"/>
</dbReference>
<dbReference type="InterPro" id="IPR003481">
    <property type="entry name" value="FliD_N"/>
</dbReference>
<dbReference type="InterPro" id="IPR040026">
    <property type="entry name" value="FliD"/>
</dbReference>
<evidence type="ECO:0000256" key="4">
    <source>
        <dbReference type="ARBA" id="ARBA00023143"/>
    </source>
</evidence>
<name>A0A443YZF9_9GAMM</name>
<dbReference type="PANTHER" id="PTHR30288">
    <property type="entry name" value="FLAGELLAR CAP/ASSEMBLY PROTEIN FLID"/>
    <property type="match status" value="1"/>
</dbReference>
<keyword evidence="8" id="KW-0966">Cell projection</keyword>
<keyword evidence="8" id="KW-0282">Flagellum</keyword>
<comment type="subunit">
    <text evidence="2 5">Homopentamer.</text>
</comment>